<dbReference type="OrthoDB" id="4456803at2759"/>
<gene>
    <name evidence="1" type="ORF">CSOL1703_00016952</name>
</gene>
<dbReference type="AlphaFoldDB" id="A0A9N9ZGI5"/>
<name>A0A9N9ZGI5_9HYPO</name>
<dbReference type="Proteomes" id="UP000775872">
    <property type="component" value="Unassembled WGS sequence"/>
</dbReference>
<reference evidence="2" key="1">
    <citation type="submission" date="2019-06" db="EMBL/GenBank/DDBJ databases">
        <authorList>
            <person name="Broberg M."/>
        </authorList>
    </citation>
    <scope>NUCLEOTIDE SEQUENCE [LARGE SCALE GENOMIC DNA]</scope>
</reference>
<proteinExistence type="predicted"/>
<keyword evidence="2" id="KW-1185">Reference proteome</keyword>
<accession>A0A9N9ZGI5</accession>
<evidence type="ECO:0000313" key="2">
    <source>
        <dbReference type="Proteomes" id="UP000775872"/>
    </source>
</evidence>
<protein>
    <submittedName>
        <fullName evidence="1">Uncharacterized protein</fullName>
    </submittedName>
</protein>
<organism evidence="1 2">
    <name type="scientific">Clonostachys solani</name>
    <dbReference type="NCBI Taxonomy" id="160281"/>
    <lineage>
        <taxon>Eukaryota</taxon>
        <taxon>Fungi</taxon>
        <taxon>Dikarya</taxon>
        <taxon>Ascomycota</taxon>
        <taxon>Pezizomycotina</taxon>
        <taxon>Sordariomycetes</taxon>
        <taxon>Hypocreomycetidae</taxon>
        <taxon>Hypocreales</taxon>
        <taxon>Bionectriaceae</taxon>
        <taxon>Clonostachys</taxon>
    </lineage>
</organism>
<reference evidence="1 2" key="2">
    <citation type="submission" date="2021-10" db="EMBL/GenBank/DDBJ databases">
        <authorList>
            <person name="Piombo E."/>
        </authorList>
    </citation>
    <scope>NUCLEOTIDE SEQUENCE [LARGE SCALE GENOMIC DNA]</scope>
</reference>
<sequence length="199" mass="22867">MRKILLFCTAQQAKPLAAKISKYVRTTEGYDNALAITKSRNEVSTDEEFETQPDTNGSFETQWIGASIEDVRAWLLHHQEKLRENKAVDANLIAILDDRSASDETIHMDYYWDRPGLPFRESGLHPEEGGPPYTEDEILPRKSDAWYSFRIRYQHFHQLVADLTGVTSAEVVFPYYFGRPDEFVNGQGVFDLDKVFDAL</sequence>
<dbReference type="EMBL" id="CABFOC020000053">
    <property type="protein sequence ID" value="CAH0055051.1"/>
    <property type="molecule type" value="Genomic_DNA"/>
</dbReference>
<evidence type="ECO:0000313" key="1">
    <source>
        <dbReference type="EMBL" id="CAH0055051.1"/>
    </source>
</evidence>
<comment type="caution">
    <text evidence="1">The sequence shown here is derived from an EMBL/GenBank/DDBJ whole genome shotgun (WGS) entry which is preliminary data.</text>
</comment>